<dbReference type="SMART" id="SM00273">
    <property type="entry name" value="ENTH"/>
    <property type="match status" value="1"/>
</dbReference>
<dbReference type="AlphaFoldDB" id="A7SS14"/>
<dbReference type="InParanoid" id="A7SS14"/>
<evidence type="ECO:0000259" key="1">
    <source>
        <dbReference type="PROSITE" id="PS50942"/>
    </source>
</evidence>
<gene>
    <name evidence="2" type="ORF">NEMVEDRAFT_v1g129318</name>
</gene>
<dbReference type="GO" id="GO:0048268">
    <property type="term" value="P:clathrin coat assembly"/>
    <property type="evidence" value="ECO:0007669"/>
    <property type="project" value="InterPro"/>
</dbReference>
<proteinExistence type="predicted"/>
<dbReference type="PANTHER" id="PTHR22951">
    <property type="entry name" value="CLATHRIN ASSEMBLY PROTEIN"/>
    <property type="match status" value="1"/>
</dbReference>
<name>A7SS14_NEMVE</name>
<dbReference type="InterPro" id="IPR045192">
    <property type="entry name" value="AP180-like"/>
</dbReference>
<feature type="domain" description="ENTH" evidence="1">
    <location>
        <begin position="11"/>
        <end position="100"/>
    </location>
</feature>
<protein>
    <recommendedName>
        <fullName evidence="1">ENTH domain-containing protein</fullName>
    </recommendedName>
</protein>
<dbReference type="PROSITE" id="PS50942">
    <property type="entry name" value="ENTH"/>
    <property type="match status" value="1"/>
</dbReference>
<dbReference type="EMBL" id="DS469770">
    <property type="protein sequence ID" value="EDO33509.1"/>
    <property type="molecule type" value="Genomic_DNA"/>
</dbReference>
<organism evidence="2 3">
    <name type="scientific">Nematostella vectensis</name>
    <name type="common">Starlet sea anemone</name>
    <dbReference type="NCBI Taxonomy" id="45351"/>
    <lineage>
        <taxon>Eukaryota</taxon>
        <taxon>Metazoa</taxon>
        <taxon>Cnidaria</taxon>
        <taxon>Anthozoa</taxon>
        <taxon>Hexacorallia</taxon>
        <taxon>Actiniaria</taxon>
        <taxon>Edwardsiidae</taxon>
        <taxon>Nematostella</taxon>
    </lineage>
</organism>
<dbReference type="eggNOG" id="KOG0251">
    <property type="taxonomic scope" value="Eukaryota"/>
</dbReference>
<dbReference type="GO" id="GO:0072583">
    <property type="term" value="P:clathrin-dependent endocytosis"/>
    <property type="evidence" value="ECO:0007669"/>
    <property type="project" value="InterPro"/>
</dbReference>
<dbReference type="InterPro" id="IPR011417">
    <property type="entry name" value="ANTH_dom"/>
</dbReference>
<dbReference type="GO" id="GO:0005543">
    <property type="term" value="F:phospholipid binding"/>
    <property type="evidence" value="ECO:0007669"/>
    <property type="project" value="InterPro"/>
</dbReference>
<dbReference type="InterPro" id="IPR013809">
    <property type="entry name" value="ENTH"/>
</dbReference>
<dbReference type="Gene3D" id="1.25.40.90">
    <property type="match status" value="1"/>
</dbReference>
<dbReference type="OMA" id="DERFIQH"/>
<dbReference type="STRING" id="45351.A7SS14"/>
<evidence type="ECO:0000313" key="2">
    <source>
        <dbReference type="EMBL" id="EDO33509.1"/>
    </source>
</evidence>
<dbReference type="PhylomeDB" id="A7SS14"/>
<dbReference type="HOGENOM" id="CLU_078341_1_1_1"/>
<sequence length="100" mass="11136">MSVVDKLDAARHSITGSNLAKIACKATSREVMGPKRKHVDYLIQCTNTDNVSIPNLAEILFERCTNSSWVVVFKSLCTFHHLMSYGNEVSTTNTKAGYRI</sequence>
<accession>A7SS14</accession>
<dbReference type="PANTHER" id="PTHR22951:SF5">
    <property type="entry name" value="PHOSPHATIDYLINOSITOL-BINDING CLATHRIN ASSEMBLY PROTEIN LAP"/>
    <property type="match status" value="1"/>
</dbReference>
<keyword evidence="3" id="KW-1185">Reference proteome</keyword>
<dbReference type="Pfam" id="PF07651">
    <property type="entry name" value="ANTH"/>
    <property type="match status" value="1"/>
</dbReference>
<dbReference type="SUPFAM" id="SSF48464">
    <property type="entry name" value="ENTH/VHS domain"/>
    <property type="match status" value="1"/>
</dbReference>
<evidence type="ECO:0000313" key="3">
    <source>
        <dbReference type="Proteomes" id="UP000001593"/>
    </source>
</evidence>
<dbReference type="InterPro" id="IPR008942">
    <property type="entry name" value="ENTH_VHS"/>
</dbReference>
<dbReference type="Proteomes" id="UP000001593">
    <property type="component" value="Unassembled WGS sequence"/>
</dbReference>
<reference evidence="2 3" key="1">
    <citation type="journal article" date="2007" name="Science">
        <title>Sea anemone genome reveals ancestral eumetazoan gene repertoire and genomic organization.</title>
        <authorList>
            <person name="Putnam N.H."/>
            <person name="Srivastava M."/>
            <person name="Hellsten U."/>
            <person name="Dirks B."/>
            <person name="Chapman J."/>
            <person name="Salamov A."/>
            <person name="Terry A."/>
            <person name="Shapiro H."/>
            <person name="Lindquist E."/>
            <person name="Kapitonov V.V."/>
            <person name="Jurka J."/>
            <person name="Genikhovich G."/>
            <person name="Grigoriev I.V."/>
            <person name="Lucas S.M."/>
            <person name="Steele R.E."/>
            <person name="Finnerty J.R."/>
            <person name="Technau U."/>
            <person name="Martindale M.Q."/>
            <person name="Rokhsar D.S."/>
        </authorList>
    </citation>
    <scope>NUCLEOTIDE SEQUENCE [LARGE SCALE GENOMIC DNA]</scope>
    <source>
        <strain evidence="3">CH2 X CH6</strain>
    </source>
</reference>